<dbReference type="AlphaFoldDB" id="A0A9D9IH78"/>
<evidence type="ECO:0000313" key="3">
    <source>
        <dbReference type="Proteomes" id="UP000823603"/>
    </source>
</evidence>
<protein>
    <submittedName>
        <fullName evidence="2">Uncharacterized protein</fullName>
    </submittedName>
</protein>
<organism evidence="2 3">
    <name type="scientific">Candidatus Cryptobacteroides faecavium</name>
    <dbReference type="NCBI Taxonomy" id="2840762"/>
    <lineage>
        <taxon>Bacteria</taxon>
        <taxon>Pseudomonadati</taxon>
        <taxon>Bacteroidota</taxon>
        <taxon>Bacteroidia</taxon>
        <taxon>Bacteroidales</taxon>
        <taxon>Candidatus Cryptobacteroides</taxon>
    </lineage>
</organism>
<sequence length="105" mass="11510">MLLSKIKLSMRFGRVTYVVSSVLSLVMTVFAVLSPQVIPLCIIIKLLSIPVIQYLVTNLSEGLVMYFYINLGISKKEYCLIPAAVDFGIFVLLMTASGIAGYALT</sequence>
<reference evidence="2" key="1">
    <citation type="submission" date="2020-10" db="EMBL/GenBank/DDBJ databases">
        <authorList>
            <person name="Gilroy R."/>
        </authorList>
    </citation>
    <scope>NUCLEOTIDE SEQUENCE</scope>
    <source>
        <strain evidence="2">B2-22910</strain>
    </source>
</reference>
<evidence type="ECO:0000256" key="1">
    <source>
        <dbReference type="SAM" id="Phobius"/>
    </source>
</evidence>
<keyword evidence="1" id="KW-0472">Membrane</keyword>
<feature type="transmembrane region" description="Helical" evidence="1">
    <location>
        <begin position="78"/>
        <end position="104"/>
    </location>
</feature>
<evidence type="ECO:0000313" key="2">
    <source>
        <dbReference type="EMBL" id="MBO8471459.1"/>
    </source>
</evidence>
<accession>A0A9D9IH78</accession>
<keyword evidence="1" id="KW-0812">Transmembrane</keyword>
<dbReference type="EMBL" id="JADIMB010000097">
    <property type="protein sequence ID" value="MBO8471459.1"/>
    <property type="molecule type" value="Genomic_DNA"/>
</dbReference>
<dbReference type="Proteomes" id="UP000823603">
    <property type="component" value="Unassembled WGS sequence"/>
</dbReference>
<keyword evidence="1" id="KW-1133">Transmembrane helix</keyword>
<reference evidence="2" key="2">
    <citation type="journal article" date="2021" name="PeerJ">
        <title>Extensive microbial diversity within the chicken gut microbiome revealed by metagenomics and culture.</title>
        <authorList>
            <person name="Gilroy R."/>
            <person name="Ravi A."/>
            <person name="Getino M."/>
            <person name="Pursley I."/>
            <person name="Horton D.L."/>
            <person name="Alikhan N.F."/>
            <person name="Baker D."/>
            <person name="Gharbi K."/>
            <person name="Hall N."/>
            <person name="Watson M."/>
            <person name="Adriaenssens E.M."/>
            <person name="Foster-Nyarko E."/>
            <person name="Jarju S."/>
            <person name="Secka A."/>
            <person name="Antonio M."/>
            <person name="Oren A."/>
            <person name="Chaudhuri R.R."/>
            <person name="La Ragione R."/>
            <person name="Hildebrand F."/>
            <person name="Pallen M.J."/>
        </authorList>
    </citation>
    <scope>NUCLEOTIDE SEQUENCE</scope>
    <source>
        <strain evidence="2">B2-22910</strain>
    </source>
</reference>
<proteinExistence type="predicted"/>
<comment type="caution">
    <text evidence="2">The sequence shown here is derived from an EMBL/GenBank/DDBJ whole genome shotgun (WGS) entry which is preliminary data.</text>
</comment>
<gene>
    <name evidence="2" type="ORF">IAB82_06650</name>
</gene>
<name>A0A9D9IH78_9BACT</name>
<feature type="transmembrane region" description="Helical" evidence="1">
    <location>
        <begin position="12"/>
        <end position="31"/>
    </location>
</feature>